<organism evidence="1 2">
    <name type="scientific">Periplaneta americana</name>
    <name type="common">American cockroach</name>
    <name type="synonym">Blatta americana</name>
    <dbReference type="NCBI Taxonomy" id="6978"/>
    <lineage>
        <taxon>Eukaryota</taxon>
        <taxon>Metazoa</taxon>
        <taxon>Ecdysozoa</taxon>
        <taxon>Arthropoda</taxon>
        <taxon>Hexapoda</taxon>
        <taxon>Insecta</taxon>
        <taxon>Pterygota</taxon>
        <taxon>Neoptera</taxon>
        <taxon>Polyneoptera</taxon>
        <taxon>Dictyoptera</taxon>
        <taxon>Blattodea</taxon>
        <taxon>Blattoidea</taxon>
        <taxon>Blattidae</taxon>
        <taxon>Blattinae</taxon>
        <taxon>Periplaneta</taxon>
    </lineage>
</organism>
<accession>A0ABQ8TEU2</accession>
<reference evidence="1 2" key="1">
    <citation type="journal article" date="2022" name="Allergy">
        <title>Genome assembly and annotation of Periplaneta americana reveal a comprehensive cockroach allergen profile.</title>
        <authorList>
            <person name="Wang L."/>
            <person name="Xiong Q."/>
            <person name="Saelim N."/>
            <person name="Wang L."/>
            <person name="Nong W."/>
            <person name="Wan A.T."/>
            <person name="Shi M."/>
            <person name="Liu X."/>
            <person name="Cao Q."/>
            <person name="Hui J.H.L."/>
            <person name="Sookrung N."/>
            <person name="Leung T.F."/>
            <person name="Tungtrongchitr A."/>
            <person name="Tsui S.K.W."/>
        </authorList>
    </citation>
    <scope>NUCLEOTIDE SEQUENCE [LARGE SCALE GENOMIC DNA]</scope>
    <source>
        <strain evidence="1">PWHHKU_190912</strain>
    </source>
</reference>
<dbReference type="PANTHER" id="PTHR47027">
    <property type="entry name" value="REVERSE TRANSCRIPTASE DOMAIN-CONTAINING PROTEIN"/>
    <property type="match status" value="1"/>
</dbReference>
<proteinExistence type="predicted"/>
<evidence type="ECO:0008006" key="3">
    <source>
        <dbReference type="Google" id="ProtNLM"/>
    </source>
</evidence>
<name>A0ABQ8TEU2_PERAM</name>
<gene>
    <name evidence="1" type="ORF">ANN_06260</name>
</gene>
<dbReference type="EMBL" id="JAJSOF020000011">
    <property type="protein sequence ID" value="KAJ4444468.1"/>
    <property type="molecule type" value="Genomic_DNA"/>
</dbReference>
<dbReference type="Proteomes" id="UP001148838">
    <property type="component" value="Unassembled WGS sequence"/>
</dbReference>
<feature type="non-terminal residue" evidence="1">
    <location>
        <position position="1"/>
    </location>
</feature>
<sequence length="230" mass="27710">LEKVISESEIDTRGTIFNKSIQLLAYADDIDIIGRSERVWIKRQRVELKIRVRAPVPDRIFLSSIHPSCCQEVKRRIAMAKEAFNKKKKNFCGPLEKELRKRLVKCVVWSVVLYGAETWTLRRSEEKRIEAIGIWIWRKMERVKWTERIRNEAVLERVDEERGMLKLVRKRKRNWLGHRLRRKYLLKDALEGMVNRRRYMDHMRRHRRRQSRKDENAGFAVKDMLLGTTL</sequence>
<evidence type="ECO:0000313" key="2">
    <source>
        <dbReference type="Proteomes" id="UP001148838"/>
    </source>
</evidence>
<comment type="caution">
    <text evidence="1">The sequence shown here is derived from an EMBL/GenBank/DDBJ whole genome shotgun (WGS) entry which is preliminary data.</text>
</comment>
<evidence type="ECO:0000313" key="1">
    <source>
        <dbReference type="EMBL" id="KAJ4444468.1"/>
    </source>
</evidence>
<keyword evidence="2" id="KW-1185">Reference proteome</keyword>
<dbReference type="PANTHER" id="PTHR47027:SF8">
    <property type="entry name" value="RIBONUCLEASE H"/>
    <property type="match status" value="1"/>
</dbReference>
<protein>
    <recommendedName>
        <fullName evidence="3">Reverse transcriptase domain-containing protein</fullName>
    </recommendedName>
</protein>